<evidence type="ECO:0000313" key="1">
    <source>
        <dbReference type="EMBL" id="PSR53141.1"/>
    </source>
</evidence>
<dbReference type="InterPro" id="IPR010235">
    <property type="entry name" value="HepT"/>
</dbReference>
<gene>
    <name evidence="1" type="ORF">AHMF7605_06155</name>
</gene>
<name>A0A2T2YC91_9BACT</name>
<evidence type="ECO:0008006" key="3">
    <source>
        <dbReference type="Google" id="ProtNLM"/>
    </source>
</evidence>
<protein>
    <recommendedName>
        <fullName evidence="3">Nucleotidyltransferase</fullName>
    </recommendedName>
</protein>
<organism evidence="1 2">
    <name type="scientific">Adhaeribacter arboris</name>
    <dbReference type="NCBI Taxonomy" id="2072846"/>
    <lineage>
        <taxon>Bacteria</taxon>
        <taxon>Pseudomonadati</taxon>
        <taxon>Bacteroidota</taxon>
        <taxon>Cytophagia</taxon>
        <taxon>Cytophagales</taxon>
        <taxon>Hymenobacteraceae</taxon>
        <taxon>Adhaeribacter</taxon>
    </lineage>
</organism>
<dbReference type="EMBL" id="PYFT01000001">
    <property type="protein sequence ID" value="PSR53141.1"/>
    <property type="molecule type" value="Genomic_DNA"/>
</dbReference>
<proteinExistence type="predicted"/>
<accession>A0A2T2YC91</accession>
<dbReference type="Pfam" id="PF08780">
    <property type="entry name" value="NTase_sub_bind"/>
    <property type="match status" value="1"/>
</dbReference>
<sequence>MQKAVALKSYSDLEREGLIQRIEYTYELSWKTLQDLLEYKGYSDVKGLRPVIEQVFKDGYITDGVTWIAIKKAGKQLHIPMIRI</sequence>
<dbReference type="SUPFAM" id="SSF81593">
    <property type="entry name" value="Nucleotidyltransferase substrate binding subunit/domain"/>
    <property type="match status" value="1"/>
</dbReference>
<dbReference type="AlphaFoldDB" id="A0A2T2YC91"/>
<comment type="caution">
    <text evidence="1">The sequence shown here is derived from an EMBL/GenBank/DDBJ whole genome shotgun (WGS) entry which is preliminary data.</text>
</comment>
<reference evidence="1 2" key="1">
    <citation type="submission" date="2018-03" db="EMBL/GenBank/DDBJ databases">
        <title>Adhaeribacter sp. HMF7605 Genome sequencing and assembly.</title>
        <authorList>
            <person name="Kang H."/>
            <person name="Kang J."/>
            <person name="Cha I."/>
            <person name="Kim H."/>
            <person name="Joh K."/>
        </authorList>
    </citation>
    <scope>NUCLEOTIDE SEQUENCE [LARGE SCALE GENOMIC DNA]</scope>
    <source>
        <strain evidence="1 2">HMF7605</strain>
    </source>
</reference>
<dbReference type="Proteomes" id="UP000240357">
    <property type="component" value="Unassembled WGS sequence"/>
</dbReference>
<keyword evidence="2" id="KW-1185">Reference proteome</keyword>
<dbReference type="Gene3D" id="1.20.120.330">
    <property type="entry name" value="Nucleotidyltransferases domain 2"/>
    <property type="match status" value="1"/>
</dbReference>
<evidence type="ECO:0000313" key="2">
    <source>
        <dbReference type="Proteomes" id="UP000240357"/>
    </source>
</evidence>